<dbReference type="Proteomes" id="UP001299596">
    <property type="component" value="Unassembled WGS sequence"/>
</dbReference>
<dbReference type="EMBL" id="JAYJJR010000013">
    <property type="protein sequence ID" value="MEB3023055.1"/>
    <property type="molecule type" value="Genomic_DNA"/>
</dbReference>
<evidence type="ECO:0000313" key="2">
    <source>
        <dbReference type="Proteomes" id="UP001299596"/>
    </source>
</evidence>
<protein>
    <submittedName>
        <fullName evidence="1">Uncharacterized protein</fullName>
    </submittedName>
</protein>
<proteinExistence type="predicted"/>
<keyword evidence="2" id="KW-1185">Reference proteome</keyword>
<dbReference type="RefSeq" id="WP_329780318.1">
    <property type="nucleotide sequence ID" value="NZ_JAYJJR010000013.1"/>
</dbReference>
<gene>
    <name evidence="1" type="ORF">K6T79_18595</name>
</gene>
<accession>A0ABU5XL99</accession>
<evidence type="ECO:0000313" key="1">
    <source>
        <dbReference type="EMBL" id="MEB3023055.1"/>
    </source>
</evidence>
<organism evidence="1 2">
    <name type="scientific">[Mycobacterium] crassicus</name>
    <dbReference type="NCBI Taxonomy" id="2872309"/>
    <lineage>
        <taxon>Bacteria</taxon>
        <taxon>Bacillati</taxon>
        <taxon>Actinomycetota</taxon>
        <taxon>Actinomycetes</taxon>
        <taxon>Mycobacteriales</taxon>
        <taxon>Mycobacteriaceae</taxon>
        <taxon>Mycolicibacter</taxon>
    </lineage>
</organism>
<sequence>MENAYVQEFDAMYVTALSPEMHERTCGYWYTVTNRAVAHTAFRTAEELYQWLAERGLELASPLPDLGEGGASIPVIGRYRSVMDRDWHRFDQLDPILVTEVTDNAERTPAKITQDCDGVRVVHFMNVNYRERT</sequence>
<name>A0ABU5XL99_9MYCO</name>
<comment type="caution">
    <text evidence="1">The sequence shown here is derived from an EMBL/GenBank/DDBJ whole genome shotgun (WGS) entry which is preliminary data.</text>
</comment>
<reference evidence="1 2" key="1">
    <citation type="submission" date="2023-12" db="EMBL/GenBank/DDBJ databases">
        <title>Description of new species of Mycobacterium terrae complex isolated from sewage at the Sao Paulo Zoological Park Foundation in Brazil.</title>
        <authorList>
            <person name="Romagnoli C.L."/>
            <person name="Conceicao E.C."/>
            <person name="Machado E."/>
            <person name="Barreto L.B.P.F."/>
            <person name="Sharma A."/>
            <person name="Silva N.M."/>
            <person name="Marques L.E."/>
            <person name="Juliana M.A."/>
            <person name="Lourenco M.C.S."/>
            <person name="Digiampietri L.A."/>
            <person name="Suffys P.N."/>
            <person name="Viana-Niero C."/>
        </authorList>
    </citation>
    <scope>NUCLEOTIDE SEQUENCE [LARGE SCALE GENOMIC DNA]</scope>
    <source>
        <strain evidence="1 2">MYC098</strain>
    </source>
</reference>